<reference evidence="1" key="1">
    <citation type="journal article" date="2021" name="Nat. Commun.">
        <title>Genetic determinants of endophytism in the Arabidopsis root mycobiome.</title>
        <authorList>
            <person name="Mesny F."/>
            <person name="Miyauchi S."/>
            <person name="Thiergart T."/>
            <person name="Pickel B."/>
            <person name="Atanasova L."/>
            <person name="Karlsson M."/>
            <person name="Huettel B."/>
            <person name="Barry K.W."/>
            <person name="Haridas S."/>
            <person name="Chen C."/>
            <person name="Bauer D."/>
            <person name="Andreopoulos W."/>
            <person name="Pangilinan J."/>
            <person name="LaButti K."/>
            <person name="Riley R."/>
            <person name="Lipzen A."/>
            <person name="Clum A."/>
            <person name="Drula E."/>
            <person name="Henrissat B."/>
            <person name="Kohler A."/>
            <person name="Grigoriev I.V."/>
            <person name="Martin F.M."/>
            <person name="Hacquard S."/>
        </authorList>
    </citation>
    <scope>NUCLEOTIDE SEQUENCE</scope>
    <source>
        <strain evidence="1">MPI-CAGE-CH-0230</strain>
    </source>
</reference>
<dbReference type="RefSeq" id="XP_046004896.1">
    <property type="nucleotide sequence ID" value="XM_046155905.1"/>
</dbReference>
<name>A0A9P8XR84_9PEZI</name>
<evidence type="ECO:0000313" key="1">
    <source>
        <dbReference type="EMBL" id="KAH7012631.1"/>
    </source>
</evidence>
<dbReference type="OrthoDB" id="5090454at2759"/>
<protein>
    <submittedName>
        <fullName evidence="1">Uncharacterized protein</fullName>
    </submittedName>
</protein>
<gene>
    <name evidence="1" type="ORF">B0I36DRAFT_339945</name>
</gene>
<sequence length="186" mass="20872">MLRNVFVFDGQVMLVTDRDKGKAIRGIGRKVARFLPDTVGRLMVADILWLLPFERLLLTKTKAQGLSKPLDAWLWKDSRKGIWTTTELSTKLAAATTEHIGVKLGVADYRHVAIELGRHMRGLVVQQLEVDMADEADWDNPQSFEDGLTGEARRQNKVEYVWDLQATHGSAIPAYVVSRPGQFGLS</sequence>
<organism evidence="1 2">
    <name type="scientific">Microdochium trichocladiopsis</name>
    <dbReference type="NCBI Taxonomy" id="1682393"/>
    <lineage>
        <taxon>Eukaryota</taxon>
        <taxon>Fungi</taxon>
        <taxon>Dikarya</taxon>
        <taxon>Ascomycota</taxon>
        <taxon>Pezizomycotina</taxon>
        <taxon>Sordariomycetes</taxon>
        <taxon>Xylariomycetidae</taxon>
        <taxon>Xylariales</taxon>
        <taxon>Microdochiaceae</taxon>
        <taxon>Microdochium</taxon>
    </lineage>
</organism>
<comment type="caution">
    <text evidence="1">The sequence shown here is derived from an EMBL/GenBank/DDBJ whole genome shotgun (WGS) entry which is preliminary data.</text>
</comment>
<proteinExistence type="predicted"/>
<dbReference type="GeneID" id="70185451"/>
<evidence type="ECO:0000313" key="2">
    <source>
        <dbReference type="Proteomes" id="UP000756346"/>
    </source>
</evidence>
<dbReference type="EMBL" id="JAGTJQ010000014">
    <property type="protein sequence ID" value="KAH7012631.1"/>
    <property type="molecule type" value="Genomic_DNA"/>
</dbReference>
<dbReference type="Proteomes" id="UP000756346">
    <property type="component" value="Unassembled WGS sequence"/>
</dbReference>
<accession>A0A9P8XR84</accession>
<dbReference type="AlphaFoldDB" id="A0A9P8XR84"/>
<keyword evidence="2" id="KW-1185">Reference proteome</keyword>